<dbReference type="RefSeq" id="XP_014183707.1">
    <property type="nucleotide sequence ID" value="XM_014328232.1"/>
</dbReference>
<dbReference type="KEGG" id="tasa:A1Q1_03370"/>
<feature type="region of interest" description="Disordered" evidence="1">
    <location>
        <begin position="44"/>
        <end position="65"/>
    </location>
</feature>
<comment type="caution">
    <text evidence="2">The sequence shown here is derived from an EMBL/GenBank/DDBJ whole genome shotgun (WGS) entry which is preliminary data.</text>
</comment>
<accession>J5RGV9</accession>
<sequence>MNKTPPSAPTPTLAVVRCRAPNRFQLLTIQARAHCKLNEKLLKVRPKQRIKPHHRPRNQPEARSHGVCDCHLRVPSISEAELGCERGDENIVSGEDVGENVREANREASYTPQSDQS</sequence>
<name>J5RGV9_TRIAS</name>
<dbReference type="VEuPathDB" id="FungiDB:A1Q1_03370"/>
<proteinExistence type="predicted"/>
<feature type="region of interest" description="Disordered" evidence="1">
    <location>
        <begin position="90"/>
        <end position="117"/>
    </location>
</feature>
<evidence type="ECO:0000313" key="3">
    <source>
        <dbReference type="Proteomes" id="UP000002748"/>
    </source>
</evidence>
<gene>
    <name evidence="2" type="ORF">A1Q1_03370</name>
</gene>
<evidence type="ECO:0000313" key="2">
    <source>
        <dbReference type="EMBL" id="EJT52568.1"/>
    </source>
</evidence>
<dbReference type="EMBL" id="ALBS01000022">
    <property type="protein sequence ID" value="EJT52568.1"/>
    <property type="molecule type" value="Genomic_DNA"/>
</dbReference>
<dbReference type="Proteomes" id="UP000002748">
    <property type="component" value="Unassembled WGS sequence"/>
</dbReference>
<dbReference type="GeneID" id="25986883"/>
<feature type="compositionally biased region" description="Polar residues" evidence="1">
    <location>
        <begin position="108"/>
        <end position="117"/>
    </location>
</feature>
<organism evidence="2 3">
    <name type="scientific">Trichosporon asahii var. asahii (strain ATCC 90039 / CBS 2479 / JCM 2466 / KCTC 7840 / NBRC 103889/ NCYC 2677 / UAMH 7654)</name>
    <name type="common">Yeast</name>
    <dbReference type="NCBI Taxonomy" id="1186058"/>
    <lineage>
        <taxon>Eukaryota</taxon>
        <taxon>Fungi</taxon>
        <taxon>Dikarya</taxon>
        <taxon>Basidiomycota</taxon>
        <taxon>Agaricomycotina</taxon>
        <taxon>Tremellomycetes</taxon>
        <taxon>Trichosporonales</taxon>
        <taxon>Trichosporonaceae</taxon>
        <taxon>Trichosporon</taxon>
    </lineage>
</organism>
<protein>
    <submittedName>
        <fullName evidence="2">Uncharacterized protein</fullName>
    </submittedName>
</protein>
<dbReference type="HOGENOM" id="CLU_2086476_0_0_1"/>
<dbReference type="AlphaFoldDB" id="J5RGV9"/>
<evidence type="ECO:0000256" key="1">
    <source>
        <dbReference type="SAM" id="MobiDB-lite"/>
    </source>
</evidence>
<feature type="compositionally biased region" description="Basic residues" evidence="1">
    <location>
        <begin position="44"/>
        <end position="57"/>
    </location>
</feature>
<reference evidence="2 3" key="1">
    <citation type="journal article" date="2012" name="Eukaryot. Cell">
        <title>Draft genome sequence of CBS 2479, the standard type strain of Trichosporon asahii.</title>
        <authorList>
            <person name="Yang R.Y."/>
            <person name="Li H.T."/>
            <person name="Zhu H."/>
            <person name="Zhou G.P."/>
            <person name="Wang M."/>
            <person name="Wang L."/>
        </authorList>
    </citation>
    <scope>NUCLEOTIDE SEQUENCE [LARGE SCALE GENOMIC DNA]</scope>
    <source>
        <strain evidence="3">ATCC 90039 / CBS 2479 / JCM 2466 / KCTC 7840 / NCYC 2677 / UAMH 7654</strain>
    </source>
</reference>